<evidence type="ECO:0000256" key="1">
    <source>
        <dbReference type="SAM" id="MobiDB-lite"/>
    </source>
</evidence>
<evidence type="ECO:0000313" key="3">
    <source>
        <dbReference type="Proteomes" id="UP000325081"/>
    </source>
</evidence>
<keyword evidence="3" id="KW-1185">Reference proteome</keyword>
<feature type="region of interest" description="Disordered" evidence="1">
    <location>
        <begin position="21"/>
        <end position="107"/>
    </location>
</feature>
<accession>A0A5A7QKH7</accession>
<feature type="compositionally biased region" description="Basic and acidic residues" evidence="1">
    <location>
        <begin position="59"/>
        <end position="71"/>
    </location>
</feature>
<sequence>MTGSVHPCLCVSDHGWCSAAPGSTHPRQPSCQGIPANSQTAGRGASRGSRSNQRRRPSKAGDLRAVRELFRQRQRSLFPPSSPAAGHLCDREDKRKTPRRRPTSAASRQFSFAAAGHSCGRFPFLNEQWPVRAPCEKNNDNPHRTCWVIRTTATFPFVRTEKHSVAGFDGTASVRILDWEARTYHRLPIATSSAHREQPRRAVLICRASPIAAAEPSPE</sequence>
<feature type="compositionally biased region" description="Polar residues" evidence="1">
    <location>
        <begin position="25"/>
        <end position="41"/>
    </location>
</feature>
<comment type="caution">
    <text evidence="2">The sequence shown here is derived from an EMBL/GenBank/DDBJ whole genome shotgun (WGS) entry which is preliminary data.</text>
</comment>
<dbReference type="Proteomes" id="UP000325081">
    <property type="component" value="Unassembled WGS sequence"/>
</dbReference>
<name>A0A5A7QKH7_STRAF</name>
<gene>
    <name evidence="2" type="ORF">STAS_22847</name>
</gene>
<dbReference type="EMBL" id="BKCP01007360">
    <property type="protein sequence ID" value="GER45863.1"/>
    <property type="molecule type" value="Genomic_DNA"/>
</dbReference>
<dbReference type="AlphaFoldDB" id="A0A5A7QKH7"/>
<organism evidence="2 3">
    <name type="scientific">Striga asiatica</name>
    <name type="common">Asiatic witchweed</name>
    <name type="synonym">Buchnera asiatica</name>
    <dbReference type="NCBI Taxonomy" id="4170"/>
    <lineage>
        <taxon>Eukaryota</taxon>
        <taxon>Viridiplantae</taxon>
        <taxon>Streptophyta</taxon>
        <taxon>Embryophyta</taxon>
        <taxon>Tracheophyta</taxon>
        <taxon>Spermatophyta</taxon>
        <taxon>Magnoliopsida</taxon>
        <taxon>eudicotyledons</taxon>
        <taxon>Gunneridae</taxon>
        <taxon>Pentapetalae</taxon>
        <taxon>asterids</taxon>
        <taxon>lamiids</taxon>
        <taxon>Lamiales</taxon>
        <taxon>Orobanchaceae</taxon>
        <taxon>Buchnereae</taxon>
        <taxon>Striga</taxon>
    </lineage>
</organism>
<reference evidence="3" key="1">
    <citation type="journal article" date="2019" name="Curr. Biol.">
        <title>Genome Sequence of Striga asiatica Provides Insight into the Evolution of Plant Parasitism.</title>
        <authorList>
            <person name="Yoshida S."/>
            <person name="Kim S."/>
            <person name="Wafula E.K."/>
            <person name="Tanskanen J."/>
            <person name="Kim Y.M."/>
            <person name="Honaas L."/>
            <person name="Yang Z."/>
            <person name="Spallek T."/>
            <person name="Conn C.E."/>
            <person name="Ichihashi Y."/>
            <person name="Cheong K."/>
            <person name="Cui S."/>
            <person name="Der J.P."/>
            <person name="Gundlach H."/>
            <person name="Jiao Y."/>
            <person name="Hori C."/>
            <person name="Ishida J.K."/>
            <person name="Kasahara H."/>
            <person name="Kiba T."/>
            <person name="Kim M.S."/>
            <person name="Koo N."/>
            <person name="Laohavisit A."/>
            <person name="Lee Y.H."/>
            <person name="Lumba S."/>
            <person name="McCourt P."/>
            <person name="Mortimer J.C."/>
            <person name="Mutuku J.M."/>
            <person name="Nomura T."/>
            <person name="Sasaki-Sekimoto Y."/>
            <person name="Seto Y."/>
            <person name="Wang Y."/>
            <person name="Wakatake T."/>
            <person name="Sakakibara H."/>
            <person name="Demura T."/>
            <person name="Yamaguchi S."/>
            <person name="Yoneyama K."/>
            <person name="Manabe R.I."/>
            <person name="Nelson D.C."/>
            <person name="Schulman A.H."/>
            <person name="Timko M.P."/>
            <person name="dePamphilis C.W."/>
            <person name="Choi D."/>
            <person name="Shirasu K."/>
        </authorList>
    </citation>
    <scope>NUCLEOTIDE SEQUENCE [LARGE SCALE GENOMIC DNA]</scope>
    <source>
        <strain evidence="3">cv. UVA1</strain>
    </source>
</reference>
<evidence type="ECO:0000313" key="2">
    <source>
        <dbReference type="EMBL" id="GER45863.1"/>
    </source>
</evidence>
<proteinExistence type="predicted"/>
<protein>
    <submittedName>
        <fullName evidence="2">RING/U-box superfamily protein</fullName>
    </submittedName>
</protein>